<evidence type="ECO:0000313" key="1">
    <source>
        <dbReference type="EMBL" id="EQA71425.1"/>
    </source>
</evidence>
<reference evidence="1 2" key="1">
    <citation type="submission" date="2013-05" db="EMBL/GenBank/DDBJ databases">
        <authorList>
            <person name="Harkins D.M."/>
            <person name="Durkin A.S."/>
            <person name="Brinkac L.M."/>
            <person name="Haft D.H."/>
            <person name="Selengut J.D."/>
            <person name="Sanka R."/>
            <person name="DePew J."/>
            <person name="Purushe J."/>
            <person name="Hartskeerl R.A."/>
            <person name="Ahmed A."/>
            <person name="van der Linden H."/>
            <person name="Goris M.G.A."/>
            <person name="Vinetz J.M."/>
            <person name="Sutton G.G."/>
            <person name="Nierman W.C."/>
            <person name="Fouts D.E."/>
        </authorList>
    </citation>
    <scope>NUCLEOTIDE SEQUENCE [LARGE SCALE GENOMIC DNA]</scope>
    <source>
        <strain evidence="1 2">CZ214</strain>
    </source>
</reference>
<protein>
    <submittedName>
        <fullName evidence="1">Uncharacterized protein</fullName>
    </submittedName>
</protein>
<evidence type="ECO:0000313" key="2">
    <source>
        <dbReference type="Proteomes" id="UP000015442"/>
    </source>
</evidence>
<comment type="caution">
    <text evidence="1">The sequence shown here is derived from an EMBL/GenBank/DDBJ whole genome shotgun (WGS) entry which is preliminary data.</text>
</comment>
<dbReference type="EMBL" id="AKWY02000021">
    <property type="protein sequence ID" value="EQA71425.1"/>
    <property type="molecule type" value="Genomic_DNA"/>
</dbReference>
<dbReference type="Proteomes" id="UP000015442">
    <property type="component" value="Unassembled WGS sequence"/>
</dbReference>
<organism evidence="1 2">
    <name type="scientific">Leptospira noguchii serovar Panama str. CZ214</name>
    <dbReference type="NCBI Taxonomy" id="1001595"/>
    <lineage>
        <taxon>Bacteria</taxon>
        <taxon>Pseudomonadati</taxon>
        <taxon>Spirochaetota</taxon>
        <taxon>Spirochaetia</taxon>
        <taxon>Leptospirales</taxon>
        <taxon>Leptospiraceae</taxon>
        <taxon>Leptospira</taxon>
    </lineage>
</organism>
<dbReference type="AlphaFoldDB" id="T0FPD6"/>
<proteinExistence type="predicted"/>
<sequence length="57" mass="7053">MKENPHSNFFRNKFLVLFLYIRVVNTFEISLKNPFYFFDLKSTSHFRSFFPVYYSEV</sequence>
<name>T0FPD6_9LEPT</name>
<gene>
    <name evidence="1" type="ORF">LEP1GSC059_2963</name>
</gene>
<accession>T0FPD6</accession>